<keyword evidence="1" id="KW-0560">Oxidoreductase</keyword>
<dbReference type="AlphaFoldDB" id="A0A2X4T3Z8"/>
<dbReference type="EMBL" id="LS483466">
    <property type="protein sequence ID" value="SQI21099.1"/>
    <property type="molecule type" value="Genomic_DNA"/>
</dbReference>
<proteinExistence type="predicted"/>
<dbReference type="Proteomes" id="UP000248731">
    <property type="component" value="Chromosome 1"/>
</dbReference>
<dbReference type="Gene3D" id="3.90.180.10">
    <property type="entry name" value="Medium-chain alcohol dehydrogenases, catalytic domain"/>
    <property type="match status" value="1"/>
</dbReference>
<dbReference type="InterPro" id="IPR013149">
    <property type="entry name" value="ADH-like_C"/>
</dbReference>
<sequence>MVDIDEARLTQAKKLLPVKQAAEKGIELIYVNTAGMADPAAQLRALTDGAGFDDVFVYAAVPSVVEMADDLLAEDGCLNFFAGPTDSQFKVPFNFYNVHYNSTHVVGTSGGSTGDMKEAIALSATGQLQPSFMVTHIGGLDAVPDTVLNLPDIPGGKKLIYNGVTMPLTAITDFAEKGKTDPLFRELARLVEETHGIWNEKAERYLLAQFGVDIGEAA</sequence>
<keyword evidence="4" id="KW-1185">Reference proteome</keyword>
<protein>
    <submittedName>
        <fullName evidence="3">Oxidoreductase</fullName>
    </submittedName>
</protein>
<evidence type="ECO:0000259" key="2">
    <source>
        <dbReference type="Pfam" id="PF00107"/>
    </source>
</evidence>
<dbReference type="PANTHER" id="PTHR43401">
    <property type="entry name" value="L-THREONINE 3-DEHYDROGENASE"/>
    <property type="match status" value="1"/>
</dbReference>
<organism evidence="3 4">
    <name type="scientific">Salmonella enterica subsp. arizonae</name>
    <dbReference type="NCBI Taxonomy" id="59203"/>
    <lineage>
        <taxon>Bacteria</taxon>
        <taxon>Pseudomonadati</taxon>
        <taxon>Pseudomonadota</taxon>
        <taxon>Gammaproteobacteria</taxon>
        <taxon>Enterobacterales</taxon>
        <taxon>Enterobacteriaceae</taxon>
        <taxon>Salmonella</taxon>
    </lineage>
</organism>
<dbReference type="Gene3D" id="3.40.50.720">
    <property type="entry name" value="NAD(P)-binding Rossmann-like Domain"/>
    <property type="match status" value="1"/>
</dbReference>
<dbReference type="SUPFAM" id="SSF51735">
    <property type="entry name" value="NAD(P)-binding Rossmann-fold domains"/>
    <property type="match status" value="1"/>
</dbReference>
<gene>
    <name evidence="3" type="ORF">NCTC7307_00954</name>
</gene>
<dbReference type="GO" id="GO:0016491">
    <property type="term" value="F:oxidoreductase activity"/>
    <property type="evidence" value="ECO:0007669"/>
    <property type="project" value="UniProtKB-KW"/>
</dbReference>
<evidence type="ECO:0000256" key="1">
    <source>
        <dbReference type="ARBA" id="ARBA00023002"/>
    </source>
</evidence>
<evidence type="ECO:0000313" key="3">
    <source>
        <dbReference type="EMBL" id="SQI21099.1"/>
    </source>
</evidence>
<reference evidence="3 4" key="1">
    <citation type="submission" date="2018-06" db="EMBL/GenBank/DDBJ databases">
        <authorList>
            <consortium name="Pathogen Informatics"/>
            <person name="Doyle S."/>
        </authorList>
    </citation>
    <scope>NUCLEOTIDE SEQUENCE [LARGE SCALE GENOMIC DNA]</scope>
    <source>
        <strain evidence="3 4">NCTC7307</strain>
    </source>
</reference>
<name>A0A2X4T3Z8_SALER</name>
<evidence type="ECO:0000313" key="4">
    <source>
        <dbReference type="Proteomes" id="UP000248731"/>
    </source>
</evidence>
<feature type="domain" description="Alcohol dehydrogenase-like C-terminal" evidence="2">
    <location>
        <begin position="2"/>
        <end position="123"/>
    </location>
</feature>
<dbReference type="Pfam" id="PF00107">
    <property type="entry name" value="ADH_zinc_N"/>
    <property type="match status" value="1"/>
</dbReference>
<dbReference type="InterPro" id="IPR050129">
    <property type="entry name" value="Zn_alcohol_dh"/>
</dbReference>
<dbReference type="PANTHER" id="PTHR43401:SF2">
    <property type="entry name" value="L-THREONINE 3-DEHYDROGENASE"/>
    <property type="match status" value="1"/>
</dbReference>
<accession>A0A2X4T3Z8</accession>
<dbReference type="InterPro" id="IPR036291">
    <property type="entry name" value="NAD(P)-bd_dom_sf"/>
</dbReference>